<protein>
    <submittedName>
        <fullName evidence="1">YqjF family protein</fullName>
    </submittedName>
</protein>
<dbReference type="InterPro" id="IPR018644">
    <property type="entry name" value="DUF2071"/>
</dbReference>
<gene>
    <name evidence="1" type="ORF">ACFSB2_00645</name>
</gene>
<dbReference type="Gene3D" id="2.40.400.10">
    <property type="entry name" value="Acetoacetate decarboxylase-like"/>
    <property type="match status" value="1"/>
</dbReference>
<evidence type="ECO:0000313" key="2">
    <source>
        <dbReference type="Proteomes" id="UP001597079"/>
    </source>
</evidence>
<comment type="caution">
    <text evidence="1">The sequence shown here is derived from an EMBL/GenBank/DDBJ whole genome shotgun (WGS) entry which is preliminary data.</text>
</comment>
<dbReference type="Pfam" id="PF09844">
    <property type="entry name" value="DUF2071"/>
    <property type="match status" value="1"/>
</dbReference>
<accession>A0ABW4JBG2</accession>
<dbReference type="PANTHER" id="PTHR39186:SF1">
    <property type="entry name" value="DUF2071 DOMAIN-CONTAINING PROTEIN"/>
    <property type="match status" value="1"/>
</dbReference>
<dbReference type="EMBL" id="JBHUCX010000004">
    <property type="protein sequence ID" value="MFD1673228.1"/>
    <property type="molecule type" value="Genomic_DNA"/>
</dbReference>
<proteinExistence type="predicted"/>
<dbReference type="SUPFAM" id="SSF160104">
    <property type="entry name" value="Acetoacetate decarboxylase-like"/>
    <property type="match status" value="1"/>
</dbReference>
<evidence type="ECO:0000313" key="1">
    <source>
        <dbReference type="EMBL" id="MFD1673228.1"/>
    </source>
</evidence>
<dbReference type="Proteomes" id="UP001597079">
    <property type="component" value="Unassembled WGS sequence"/>
</dbReference>
<reference evidence="2" key="1">
    <citation type="journal article" date="2019" name="Int. J. Syst. Evol. Microbiol.">
        <title>The Global Catalogue of Microorganisms (GCM) 10K type strain sequencing project: providing services to taxonomists for standard genome sequencing and annotation.</title>
        <authorList>
            <consortium name="The Broad Institute Genomics Platform"/>
            <consortium name="The Broad Institute Genome Sequencing Center for Infectious Disease"/>
            <person name="Wu L."/>
            <person name="Ma J."/>
        </authorList>
    </citation>
    <scope>NUCLEOTIDE SEQUENCE [LARGE SCALE GENOMIC DNA]</scope>
    <source>
        <strain evidence="2">CGMCC 1.12286</strain>
    </source>
</reference>
<sequence>MQHDDTSHRQYPRPETPWLMKQTWENLLFAHWPVPIEMMRSLIPAPIKLDTFDGVAWIGLVPFEITAMHVHGVPPIPGVSRFPEVNVRTYVSYADKPGVYFFSLDAGHRLAVQAARQMFHLPYYHARFQIDVHQHQVYYRMERTHHHAPPAQLDATYAPVGDVFESVPGSVEAWLTDRYCLYVSHGGQLYRGDIHHSAWPLQRADMELGTNTLFDAYGWPTPKVEPLCHFAQKQETLFWPLAKVDT</sequence>
<dbReference type="PANTHER" id="PTHR39186">
    <property type="entry name" value="DUF2071 FAMILY PROTEIN"/>
    <property type="match status" value="1"/>
</dbReference>
<dbReference type="InterPro" id="IPR023375">
    <property type="entry name" value="ADC_dom_sf"/>
</dbReference>
<name>A0ABW4JBG2_9BACL</name>
<dbReference type="RefSeq" id="WP_377940582.1">
    <property type="nucleotide sequence ID" value="NZ_JBHUCX010000004.1"/>
</dbReference>
<organism evidence="1 2">
    <name type="scientific">Alicyclobacillus fodiniaquatilis</name>
    <dbReference type="NCBI Taxonomy" id="1661150"/>
    <lineage>
        <taxon>Bacteria</taxon>
        <taxon>Bacillati</taxon>
        <taxon>Bacillota</taxon>
        <taxon>Bacilli</taxon>
        <taxon>Bacillales</taxon>
        <taxon>Alicyclobacillaceae</taxon>
        <taxon>Alicyclobacillus</taxon>
    </lineage>
</organism>
<keyword evidence="2" id="KW-1185">Reference proteome</keyword>